<dbReference type="EMBL" id="CAJOBJ010064658">
    <property type="protein sequence ID" value="CAF4433419.1"/>
    <property type="molecule type" value="Genomic_DNA"/>
</dbReference>
<proteinExistence type="predicted"/>
<feature type="non-terminal residue" evidence="5">
    <location>
        <position position="61"/>
    </location>
</feature>
<feature type="compositionally biased region" description="Polar residues" evidence="1">
    <location>
        <begin position="31"/>
        <end position="41"/>
    </location>
</feature>
<evidence type="ECO:0000313" key="4">
    <source>
        <dbReference type="EMBL" id="CAF4411960.1"/>
    </source>
</evidence>
<accession>A0A8S2W4J9</accession>
<evidence type="ECO:0000313" key="6">
    <source>
        <dbReference type="EMBL" id="CAF4433419.1"/>
    </source>
</evidence>
<evidence type="ECO:0000313" key="5">
    <source>
        <dbReference type="EMBL" id="CAF4432428.1"/>
    </source>
</evidence>
<gene>
    <name evidence="2" type="ORF">BYL167_LOCUS27707</name>
    <name evidence="3" type="ORF">BYL167_LOCUS27724</name>
    <name evidence="5" type="ORF">GIL414_LOCUS31589</name>
    <name evidence="6" type="ORF">GIL414_LOCUS31635</name>
    <name evidence="4" type="ORF">SMN809_LOCUS30937</name>
</gene>
<evidence type="ECO:0000256" key="1">
    <source>
        <dbReference type="SAM" id="MobiDB-lite"/>
    </source>
</evidence>
<evidence type="ECO:0000313" key="3">
    <source>
        <dbReference type="EMBL" id="CAF4306854.1"/>
    </source>
</evidence>
<feature type="non-terminal residue" evidence="5">
    <location>
        <position position="1"/>
    </location>
</feature>
<dbReference type="EMBL" id="CAJOBH010036859">
    <property type="protein sequence ID" value="CAF4306854.1"/>
    <property type="molecule type" value="Genomic_DNA"/>
</dbReference>
<dbReference type="EMBL" id="CAJOBH010036746">
    <property type="protein sequence ID" value="CAF4306396.1"/>
    <property type="molecule type" value="Genomic_DNA"/>
</dbReference>
<dbReference type="InterPro" id="IPR009060">
    <property type="entry name" value="UBA-like_sf"/>
</dbReference>
<reference evidence="5" key="1">
    <citation type="submission" date="2021-02" db="EMBL/GenBank/DDBJ databases">
        <authorList>
            <person name="Nowell W R."/>
        </authorList>
    </citation>
    <scope>NUCLEOTIDE SEQUENCE</scope>
</reference>
<organism evidence="5 7">
    <name type="scientific">Rotaria magnacalcarata</name>
    <dbReference type="NCBI Taxonomy" id="392030"/>
    <lineage>
        <taxon>Eukaryota</taxon>
        <taxon>Metazoa</taxon>
        <taxon>Spiralia</taxon>
        <taxon>Gnathifera</taxon>
        <taxon>Rotifera</taxon>
        <taxon>Eurotatoria</taxon>
        <taxon>Bdelloidea</taxon>
        <taxon>Philodinida</taxon>
        <taxon>Philodinidae</taxon>
        <taxon>Rotaria</taxon>
    </lineage>
</organism>
<dbReference type="AlphaFoldDB" id="A0A8S2W4J9"/>
<evidence type="ECO:0000313" key="2">
    <source>
        <dbReference type="EMBL" id="CAF4306396.1"/>
    </source>
</evidence>
<dbReference type="SUPFAM" id="SSF46934">
    <property type="entry name" value="UBA-like"/>
    <property type="match status" value="1"/>
</dbReference>
<dbReference type="Proteomes" id="UP000676336">
    <property type="component" value="Unassembled WGS sequence"/>
</dbReference>
<dbReference type="Proteomes" id="UP000681967">
    <property type="component" value="Unassembled WGS sequence"/>
</dbReference>
<comment type="caution">
    <text evidence="5">The sequence shown here is derived from an EMBL/GenBank/DDBJ whole genome shotgun (WGS) entry which is preliminary data.</text>
</comment>
<dbReference type="EMBL" id="CAJOBI010060207">
    <property type="protein sequence ID" value="CAF4411960.1"/>
    <property type="molecule type" value="Genomic_DNA"/>
</dbReference>
<evidence type="ECO:0000313" key="7">
    <source>
        <dbReference type="Proteomes" id="UP000681720"/>
    </source>
</evidence>
<feature type="region of interest" description="Disordered" evidence="1">
    <location>
        <begin position="1"/>
        <end position="41"/>
    </location>
</feature>
<dbReference type="EMBL" id="CAJOBJ010064419">
    <property type="protein sequence ID" value="CAF4432428.1"/>
    <property type="molecule type" value="Genomic_DNA"/>
</dbReference>
<dbReference type="Proteomes" id="UP000681720">
    <property type="component" value="Unassembled WGS sequence"/>
</dbReference>
<name>A0A8S2W4J9_9BILA</name>
<protein>
    <submittedName>
        <fullName evidence="5">Uncharacterized protein</fullName>
    </submittedName>
</protein>
<sequence>MEVPDVLDLNSLRASGLQPGETLVTDDDEATGQSSSSQSNIHVNEVLLQQLVDMGFSMDGC</sequence>